<organism evidence="1 2">
    <name type="scientific">Salmonella phage 64795_sal3</name>
    <dbReference type="NCBI Taxonomy" id="1813769"/>
    <lineage>
        <taxon>Viruses</taxon>
        <taxon>Duplodnaviria</taxon>
        <taxon>Heunggongvirae</taxon>
        <taxon>Uroviricota</taxon>
        <taxon>Caudoviricetes</taxon>
        <taxon>Saltrevirus</taxon>
        <taxon>Saltrevirus sv64795sal3</taxon>
    </lineage>
</organism>
<evidence type="ECO:0000313" key="2">
    <source>
        <dbReference type="Proteomes" id="UP000203313"/>
    </source>
</evidence>
<reference evidence="1 2" key="1">
    <citation type="submission" date="2016-04" db="EMBL/GenBank/DDBJ databases">
        <title>Complete Genome Sequences of three Siphoviridae Bacteriophages infecting Salmonella enterica enterica subsp. Enteridis.</title>
        <authorList>
            <person name="Paradiso R."/>
            <person name="Lombardi S."/>
            <person name="Iodice M.G."/>
            <person name="Riccardi M.G."/>
            <person name="Orsini M."/>
            <person name="Bolletti Censi S."/>
            <person name="Galiero G."/>
            <person name="Borriello G."/>
        </authorList>
    </citation>
    <scope>NUCLEOTIDE SEQUENCE [LARGE SCALE GENOMIC DNA]</scope>
</reference>
<dbReference type="EMBL" id="KX017520">
    <property type="protein sequence ID" value="ANH50871.1"/>
    <property type="molecule type" value="Genomic_DNA"/>
</dbReference>
<proteinExistence type="predicted"/>
<dbReference type="KEGG" id="vg:30310413"/>
<protein>
    <submittedName>
        <fullName evidence="1">Uncharacterized protein</fullName>
    </submittedName>
</protein>
<sequence>MLEVMEMFDIDNPSDDKAKLIDAVACSFASCQTEGEYQVVKMCIVEFFSAINIPDDEAVDILLSAAGNCAEADECIDELVEEFGGIFQGDEE</sequence>
<evidence type="ECO:0000313" key="1">
    <source>
        <dbReference type="EMBL" id="ANH50871.1"/>
    </source>
</evidence>
<accession>A0A173GBY5</accession>
<dbReference type="RefSeq" id="YP_009322234.1">
    <property type="nucleotide sequence ID" value="NC_031918.1"/>
</dbReference>
<name>A0A173GBY5_9CAUD</name>
<dbReference type="Proteomes" id="UP000203313">
    <property type="component" value="Segment"/>
</dbReference>
<dbReference type="GeneID" id="30310413"/>
<keyword evidence="2" id="KW-1185">Reference proteome</keyword>